<evidence type="ECO:0000256" key="1">
    <source>
        <dbReference type="SAM" id="SignalP"/>
    </source>
</evidence>
<feature type="chain" id="PRO_5035983861" evidence="1">
    <location>
        <begin position="22"/>
        <end position="94"/>
    </location>
</feature>
<reference evidence="2" key="2">
    <citation type="submission" date="2014-06" db="EMBL/GenBank/DDBJ databases">
        <authorList>
            <person name="Aslett M."/>
        </authorList>
    </citation>
    <scope>NUCLEOTIDE SEQUENCE</scope>
</reference>
<accession>A0A068WR37</accession>
<evidence type="ECO:0000313" key="4">
    <source>
        <dbReference type="WBParaSite" id="EgrG_000530500"/>
    </source>
</evidence>
<proteinExistence type="predicted"/>
<keyword evidence="1" id="KW-0732">Signal</keyword>
<organism evidence="2">
    <name type="scientific">Echinococcus granulosus</name>
    <name type="common">Hydatid tapeworm</name>
    <dbReference type="NCBI Taxonomy" id="6210"/>
    <lineage>
        <taxon>Eukaryota</taxon>
        <taxon>Metazoa</taxon>
        <taxon>Spiralia</taxon>
        <taxon>Lophotrochozoa</taxon>
        <taxon>Platyhelminthes</taxon>
        <taxon>Cestoda</taxon>
        <taxon>Eucestoda</taxon>
        <taxon>Cyclophyllidea</taxon>
        <taxon>Taeniidae</taxon>
        <taxon>Echinococcus</taxon>
        <taxon>Echinococcus granulosus group</taxon>
    </lineage>
</organism>
<feature type="signal peptide" evidence="1">
    <location>
        <begin position="1"/>
        <end position="21"/>
    </location>
</feature>
<reference evidence="2 3" key="1">
    <citation type="journal article" date="2013" name="Nature">
        <title>The genomes of four tapeworm species reveal adaptations to parasitism.</title>
        <authorList>
            <person name="Tsai I.J."/>
            <person name="Zarowiecki M."/>
            <person name="Holroyd N."/>
            <person name="Garciarrubio A."/>
            <person name="Sanchez-Flores A."/>
            <person name="Brooks K.L."/>
            <person name="Tracey A."/>
            <person name="Bobes R.J."/>
            <person name="Fragoso G."/>
            <person name="Sciutto E."/>
            <person name="Aslett M."/>
            <person name="Beasley H."/>
            <person name="Bennett H.M."/>
            <person name="Cai J."/>
            <person name="Camicia F."/>
            <person name="Clark R."/>
            <person name="Cucher M."/>
            <person name="De Silva N."/>
            <person name="Day T.A."/>
            <person name="Deplazes P."/>
            <person name="Estrada K."/>
            <person name="Fernandez C."/>
            <person name="Holland P.W."/>
            <person name="Hou J."/>
            <person name="Hu S."/>
            <person name="Huckvale T."/>
            <person name="Hung S.S."/>
            <person name="Kamenetzky L."/>
            <person name="Keane J.A."/>
            <person name="Kiss F."/>
            <person name="Koziol U."/>
            <person name="Lambert O."/>
            <person name="Liu K."/>
            <person name="Luo X."/>
            <person name="Luo Y."/>
            <person name="Macchiaroli N."/>
            <person name="Nichol S."/>
            <person name="Paps J."/>
            <person name="Parkinson J."/>
            <person name="Pouchkina-Stantcheva N."/>
            <person name="Riddiford N."/>
            <person name="Rosenzvit M."/>
            <person name="Salinas G."/>
            <person name="Wasmuth J.D."/>
            <person name="Zamanian M."/>
            <person name="Zheng Y."/>
            <person name="Cai X."/>
            <person name="Soberon X."/>
            <person name="Olson P.D."/>
            <person name="Laclette J.P."/>
            <person name="Brehm K."/>
            <person name="Berriman M."/>
            <person name="Garciarrubio A."/>
            <person name="Bobes R.J."/>
            <person name="Fragoso G."/>
            <person name="Sanchez-Flores A."/>
            <person name="Estrada K."/>
            <person name="Cevallos M.A."/>
            <person name="Morett E."/>
            <person name="Gonzalez V."/>
            <person name="Portillo T."/>
            <person name="Ochoa-Leyva A."/>
            <person name="Jose M.V."/>
            <person name="Sciutto E."/>
            <person name="Landa A."/>
            <person name="Jimenez L."/>
            <person name="Valdes V."/>
            <person name="Carrero J.C."/>
            <person name="Larralde C."/>
            <person name="Morales-Montor J."/>
            <person name="Limon-Lason J."/>
            <person name="Soberon X."/>
            <person name="Laclette J.P."/>
        </authorList>
    </citation>
    <scope>NUCLEOTIDE SEQUENCE [LARGE SCALE GENOMIC DNA]</scope>
</reference>
<dbReference type="Proteomes" id="UP000492820">
    <property type="component" value="Unassembled WGS sequence"/>
</dbReference>
<protein>
    <submittedName>
        <fullName evidence="2 4">Neuropeptide</fullName>
    </submittedName>
</protein>
<dbReference type="WBParaSite" id="EgrG_000530500">
    <property type="protein sequence ID" value="EgrG_000530500"/>
    <property type="gene ID" value="EgrG_000530500"/>
</dbReference>
<dbReference type="EMBL" id="LK028582">
    <property type="protein sequence ID" value="CDS20947.1"/>
    <property type="molecule type" value="Genomic_DNA"/>
</dbReference>
<keyword evidence="2" id="KW-0527">Neuropeptide</keyword>
<reference evidence="4" key="3">
    <citation type="submission" date="2020-10" db="UniProtKB">
        <authorList>
            <consortium name="WormBaseParasite"/>
        </authorList>
    </citation>
    <scope>IDENTIFICATION</scope>
</reference>
<gene>
    <name evidence="2" type="ORF">EgrG_000530500</name>
</gene>
<dbReference type="GO" id="GO:0007218">
    <property type="term" value="P:neuropeptide signaling pathway"/>
    <property type="evidence" value="ECO:0007669"/>
    <property type="project" value="UniProtKB-KW"/>
</dbReference>
<name>A0A068WR37_ECHGR</name>
<sequence length="94" mass="10454">MIKQVCFVFAAALVLYSQVLSAASPAGEELVSLLVCRTCDGIFPRSACLESQEIRSTCLQKILEEEELFSQISKRRGFIGKRGARLQKRRGFIG</sequence>
<dbReference type="AlphaFoldDB" id="A0A068WR37"/>
<evidence type="ECO:0000313" key="2">
    <source>
        <dbReference type="EMBL" id="CDS20947.1"/>
    </source>
</evidence>
<evidence type="ECO:0000313" key="3">
    <source>
        <dbReference type="Proteomes" id="UP000492820"/>
    </source>
</evidence>